<evidence type="ECO:0000256" key="1">
    <source>
        <dbReference type="ARBA" id="ARBA00022737"/>
    </source>
</evidence>
<feature type="domain" description="Teneurin-like YD-shell" evidence="2">
    <location>
        <begin position="2"/>
        <end position="105"/>
    </location>
</feature>
<dbReference type="EMBL" id="JACCKB010000166">
    <property type="protein sequence ID" value="NYZ69859.1"/>
    <property type="molecule type" value="Genomic_DNA"/>
</dbReference>
<dbReference type="PANTHER" id="PTHR32305:SF15">
    <property type="entry name" value="PROTEIN RHSA-RELATED"/>
    <property type="match status" value="1"/>
</dbReference>
<dbReference type="Pfam" id="PF25023">
    <property type="entry name" value="TEN_YD-shell"/>
    <property type="match status" value="2"/>
</dbReference>
<dbReference type="Gene3D" id="2.180.10.10">
    <property type="entry name" value="RHS repeat-associated core"/>
    <property type="match status" value="1"/>
</dbReference>
<dbReference type="InterPro" id="IPR050708">
    <property type="entry name" value="T6SS_VgrG/RHS"/>
</dbReference>
<evidence type="ECO:0000313" key="4">
    <source>
        <dbReference type="Proteomes" id="UP000569732"/>
    </source>
</evidence>
<comment type="caution">
    <text evidence="3">The sequence shown here is derived from an EMBL/GenBank/DDBJ whole genome shotgun (WGS) entry which is preliminary data.</text>
</comment>
<dbReference type="AlphaFoldDB" id="A0A853IAA9"/>
<dbReference type="RefSeq" id="WP_219340269.1">
    <property type="nucleotide sequence ID" value="NZ_JACCKB010000166.1"/>
</dbReference>
<reference evidence="3 4" key="1">
    <citation type="submission" date="2020-07" db="EMBL/GenBank/DDBJ databases">
        <title>Endozoicomonas sp. nov., isolated from sediment.</title>
        <authorList>
            <person name="Gu T."/>
        </authorList>
    </citation>
    <scope>NUCLEOTIDE SEQUENCE [LARGE SCALE GENOMIC DNA]</scope>
    <source>
        <strain evidence="3 4">SM1973</strain>
    </source>
</reference>
<evidence type="ECO:0000259" key="2">
    <source>
        <dbReference type="Pfam" id="PF25023"/>
    </source>
</evidence>
<feature type="non-terminal residue" evidence="3">
    <location>
        <position position="1"/>
    </location>
</feature>
<accession>A0A853IAA9</accession>
<gene>
    <name evidence="3" type="ORF">H0A36_27995</name>
</gene>
<dbReference type="InterPro" id="IPR006530">
    <property type="entry name" value="YD"/>
</dbReference>
<protein>
    <recommendedName>
        <fullName evidence="2">Teneurin-like YD-shell domain-containing protein</fullName>
    </recommendedName>
</protein>
<sequence length="598" mass="68533">NESYAFAYDEQHRLKVKVNNQSAKKGIQYFYSPGGKLLKHINVDNVAVHYAYDDAGRLTGIQGTRADSIQYVYETSGRLKYALYPNGIKTQYAYNRDGSINRIYFKRQQADKPEKIISQLIYEYDEHGQLTRKTHQIPNNKTITDFYSYDGLGRLVKVEGTDNKLKNQLSYDPFGNRRYFATAKEKHVYTHNVLHQVLKMHKGSTDGELIRQFAYDKNGNLIEKKYGEKRLTFTYNTLDQLVKASFEGQWLAHYLYDYAGQRVTRVVPTTSERGYDVDRYFYSGGQIHGVYNQAWQPKGFYAYAGLDQPEMRISANNTHFLHQDALGSVVAYTDVKGELDSWAAYEPWGDIHKESDPVNSIFGFAGREPENTGLIYFRNRYYDPEIGRFTQADPMGFVDGANRYAYVMNNPVMNVDPWGTWTKGAATNMTGWDYYGSSAKLINQARANISKNASTYFWSEEWAYSKSKGPYPENTNKCNLFVHDVLKESGVNMSNVNGGVLFNWFGIGRPKYPILAGQWADENYKIKKWKVVTNAQPGDVVAIAKDYWDATGHVGIVYRTKDGKLETMSATANKIISSEFGFRKKENAVFRRYIGNEN</sequence>
<feature type="domain" description="Teneurin-like YD-shell" evidence="2">
    <location>
        <begin position="119"/>
        <end position="397"/>
    </location>
</feature>
<dbReference type="NCBIfam" id="TIGR03696">
    <property type="entry name" value="Rhs_assc_core"/>
    <property type="match status" value="1"/>
</dbReference>
<dbReference type="InterPro" id="IPR056823">
    <property type="entry name" value="TEN-like_YD-shell"/>
</dbReference>
<dbReference type="NCBIfam" id="TIGR01643">
    <property type="entry name" value="YD_repeat_2x"/>
    <property type="match status" value="1"/>
</dbReference>
<keyword evidence="1" id="KW-0677">Repeat</keyword>
<dbReference type="Proteomes" id="UP000569732">
    <property type="component" value="Unassembled WGS sequence"/>
</dbReference>
<dbReference type="InterPro" id="IPR022385">
    <property type="entry name" value="Rhs_assc_core"/>
</dbReference>
<organism evidence="3 4">
    <name type="scientific">Spartinivicinus marinus</name>
    <dbReference type="NCBI Taxonomy" id="2994442"/>
    <lineage>
        <taxon>Bacteria</taxon>
        <taxon>Pseudomonadati</taxon>
        <taxon>Pseudomonadota</taxon>
        <taxon>Gammaproteobacteria</taxon>
        <taxon>Oceanospirillales</taxon>
        <taxon>Zooshikellaceae</taxon>
        <taxon>Spartinivicinus</taxon>
    </lineage>
</organism>
<evidence type="ECO:0000313" key="3">
    <source>
        <dbReference type="EMBL" id="NYZ69859.1"/>
    </source>
</evidence>
<keyword evidence="4" id="KW-1185">Reference proteome</keyword>
<proteinExistence type="predicted"/>
<dbReference type="PANTHER" id="PTHR32305">
    <property type="match status" value="1"/>
</dbReference>
<name>A0A853IAA9_9GAMM</name>